<protein>
    <recommendedName>
        <fullName evidence="9">Alpha-1,4 glucan phosphorylase</fullName>
        <ecNumber evidence="9">2.4.1.1</ecNumber>
    </recommendedName>
</protein>
<dbReference type="Pfam" id="PF00343">
    <property type="entry name" value="Phosphorylase"/>
    <property type="match status" value="1"/>
</dbReference>
<feature type="modified residue" description="N6-(pyridoxal phosphate)lysine" evidence="8">
    <location>
        <position position="722"/>
    </location>
</feature>
<dbReference type="NCBIfam" id="TIGR02093">
    <property type="entry name" value="P_ylase"/>
    <property type="match status" value="1"/>
</dbReference>
<dbReference type="GO" id="GO:0005737">
    <property type="term" value="C:cytoplasm"/>
    <property type="evidence" value="ECO:0007669"/>
    <property type="project" value="TreeGrafter"/>
</dbReference>
<comment type="function">
    <text evidence="9">Allosteric enzyme that catalyzes the rate-limiting step in glycogen catabolism, the phosphorolytic cleavage of glycogen to produce glucose-1-phosphate, and plays a central role in maintaining cellular and organismal glucose homeostasis.</text>
</comment>
<dbReference type="GO" id="GO:0005980">
    <property type="term" value="P:glycogen catabolic process"/>
    <property type="evidence" value="ECO:0007669"/>
    <property type="project" value="TreeGrafter"/>
</dbReference>
<dbReference type="PANTHER" id="PTHR11468">
    <property type="entry name" value="GLYCOGEN PHOSPHORYLASE"/>
    <property type="match status" value="1"/>
</dbReference>
<dbReference type="GO" id="GO:0008184">
    <property type="term" value="F:glycogen phosphorylase activity"/>
    <property type="evidence" value="ECO:0007669"/>
    <property type="project" value="InterPro"/>
</dbReference>
<evidence type="ECO:0000313" key="11">
    <source>
        <dbReference type="EMBL" id="AOE43326.1"/>
    </source>
</evidence>
<evidence type="ECO:0000256" key="6">
    <source>
        <dbReference type="ARBA" id="ARBA00022898"/>
    </source>
</evidence>
<dbReference type="EC" id="2.4.1.1" evidence="9"/>
<dbReference type="InterPro" id="IPR011833">
    <property type="entry name" value="Glycg_phsphrylas"/>
</dbReference>
<evidence type="ECO:0000256" key="7">
    <source>
        <dbReference type="ARBA" id="ARBA00023277"/>
    </source>
</evidence>
<dbReference type="InterPro" id="IPR000811">
    <property type="entry name" value="Glyco_trans_35"/>
</dbReference>
<gene>
    <name evidence="11" type="primary">glpV</name>
</gene>
<dbReference type="PANTHER" id="PTHR11468:SF3">
    <property type="entry name" value="GLYCOGEN PHOSPHORYLASE, LIVER FORM"/>
    <property type="match status" value="1"/>
</dbReference>
<evidence type="ECO:0000256" key="1">
    <source>
        <dbReference type="ARBA" id="ARBA00001275"/>
    </source>
</evidence>
<dbReference type="PROSITE" id="PS00102">
    <property type="entry name" value="PHOSPHORYLASE"/>
    <property type="match status" value="1"/>
</dbReference>
<evidence type="ECO:0000256" key="8">
    <source>
        <dbReference type="PIRSR" id="PIRSR000460-1"/>
    </source>
</evidence>
<keyword evidence="6 8" id="KW-0663">Pyridoxal phosphate</keyword>
<evidence type="ECO:0000256" key="9">
    <source>
        <dbReference type="RuleBase" id="RU000587"/>
    </source>
</evidence>
<dbReference type="AlphaFoldDB" id="A0A1L2FV27"/>
<proteinExistence type="inferred from homology"/>
<dbReference type="Gene3D" id="3.40.50.2000">
    <property type="entry name" value="Glycogen Phosphorylase B"/>
    <property type="match status" value="2"/>
</dbReference>
<sequence>MMSIPMKHTARTTTGVVPPTEKKKGSKLFALKTEFLKNGMSLVGVVVVVISQTTQFTNTPLNLIDEDSIQKGILDHVEYTLARTKYNFDSFSAYQGSAYSVRDRLIERWNETQQYYTEQDPKRVYYLSMEFLMGRTLQNAIYNMNLKDEYHSALLEFGFELEDLYEEEKDAALGNGGLGRLAACFMDSLATLKYPAWGYGLRYNYGMFEQGIYDGYQTEVPDYWLVAGNPWEIERLDVQYTVRFYGHVNERKSAEGSRFDWEGGELVQAIAYDTPVPGYHTTNTNNIRLWSSKPHKEFDLDAFNGGNYLNAVEAKQRSENITSVLYPNDNTYSGKELRLKQQYFFVAATLCDAVRRYKKSHTDWAEFPNKVAIQLNDTHPTIGIIELFRKLIDEESLQWDEAWAIVTKTFAYTNHTILPEALEMWPVALIEDLLPRHMQLIYGINHRFLLTVQQKWPGDMTKMRNLSIIQEGDEKKVRMAHLAIVGSHTVNGVAFMHSELVKHVVFPDFFALFPTKFQNKTNGVTPRRWIEQANPGLSSILTKWLKTDKWTTDLALIAGLRDHINNPELIEEWKAVKQYNKERLADFIHKNCGVKVNPNALFDVHIKRIHEYKRQLLNILSVIHRYLTIKKMSPEERTTVVPRVVIFAGKAAPGYFMAKRHIKLINSVAEVINRDKEVDEYLKVVFIANYNVSIAQVIVPASDINQQISTAGTEASGTSNMKFTMNGSLIIGTMDGANVEIAQEVGEENMFIFGLRTEQIEKAREKMRAKEVIIDARLQEVFLNIELGTFGAPETFKPILDSLLGGDFYLTIQDFPLYLDAQAEIDATWKRQDEWLRKSILNTACTHFFSSDRAMKEYADQIWNIKPCEVETTENRRY</sequence>
<accession>A0A1L2FV27</accession>
<evidence type="ECO:0000256" key="2">
    <source>
        <dbReference type="ARBA" id="ARBA00001933"/>
    </source>
</evidence>
<keyword evidence="4 9" id="KW-0328">Glycosyltransferase</keyword>
<dbReference type="FunFam" id="3.40.50.2000:FF:000002">
    <property type="entry name" value="Alpha-1,4 glucan phosphorylase"/>
    <property type="match status" value="1"/>
</dbReference>
<feature type="region of interest" description="Disordered" evidence="10">
    <location>
        <begin position="1"/>
        <end position="21"/>
    </location>
</feature>
<evidence type="ECO:0000256" key="4">
    <source>
        <dbReference type="ARBA" id="ARBA00022676"/>
    </source>
</evidence>
<comment type="similarity">
    <text evidence="3 9">Belongs to the glycogen phosphorylase family.</text>
</comment>
<name>A0A1L2FV27_9MYCE</name>
<dbReference type="PIRSF" id="PIRSF000460">
    <property type="entry name" value="Pprylas_GlgP"/>
    <property type="match status" value="1"/>
</dbReference>
<evidence type="ECO:0000256" key="3">
    <source>
        <dbReference type="ARBA" id="ARBA00006047"/>
    </source>
</evidence>
<keyword evidence="5 9" id="KW-0808">Transferase</keyword>
<keyword evidence="7 9" id="KW-0119">Carbohydrate metabolism</keyword>
<reference evidence="11" key="1">
    <citation type="submission" date="2016-06" db="EMBL/GenBank/DDBJ databases">
        <title>A core phylogeny of Dictyostelia derived from 50 functionally divergent proteins retrieved from five existing and six newly sequenced genomes.</title>
        <authorList>
            <person name="Singh R."/>
            <person name="Schilde C."/>
            <person name="Gezzard T."/>
            <person name="Schaap P."/>
        </authorList>
    </citation>
    <scope>NUCLEOTIDE SEQUENCE</scope>
    <source>
        <strain evidence="11">OhioWILDS</strain>
    </source>
</reference>
<evidence type="ECO:0000256" key="10">
    <source>
        <dbReference type="SAM" id="MobiDB-lite"/>
    </source>
</evidence>
<evidence type="ECO:0000256" key="5">
    <source>
        <dbReference type="ARBA" id="ARBA00022679"/>
    </source>
</evidence>
<dbReference type="CDD" id="cd04300">
    <property type="entry name" value="GT35_Glycogen_Phosphorylase"/>
    <property type="match status" value="1"/>
</dbReference>
<dbReference type="EMBL" id="KX539480">
    <property type="protein sequence ID" value="AOE43326.1"/>
    <property type="molecule type" value="Genomic_DNA"/>
</dbReference>
<organism evidence="11">
    <name type="scientific">Synstelium polycarpum</name>
    <dbReference type="NCBI Taxonomy" id="361085"/>
    <lineage>
        <taxon>Eukaryota</taxon>
        <taxon>Amoebozoa</taxon>
        <taxon>Evosea</taxon>
        <taxon>Eumycetozoa</taxon>
        <taxon>Dictyostelia</taxon>
        <taxon>Synstelium</taxon>
    </lineage>
</organism>
<comment type="cofactor">
    <cofactor evidence="2 9">
        <name>pyridoxal 5'-phosphate</name>
        <dbReference type="ChEBI" id="CHEBI:597326"/>
    </cofactor>
</comment>
<dbReference type="GO" id="GO:0030170">
    <property type="term" value="F:pyridoxal phosphate binding"/>
    <property type="evidence" value="ECO:0007669"/>
    <property type="project" value="InterPro"/>
</dbReference>
<dbReference type="InterPro" id="IPR035090">
    <property type="entry name" value="Pyridoxal_P_attach_site"/>
</dbReference>
<comment type="catalytic activity">
    <reaction evidence="1 9">
        <text>[(1-&gt;4)-alpha-D-glucosyl](n) + phosphate = [(1-&gt;4)-alpha-D-glucosyl](n-1) + alpha-D-glucose 1-phosphate</text>
        <dbReference type="Rhea" id="RHEA:41732"/>
        <dbReference type="Rhea" id="RHEA-COMP:9584"/>
        <dbReference type="Rhea" id="RHEA-COMP:9586"/>
        <dbReference type="ChEBI" id="CHEBI:15444"/>
        <dbReference type="ChEBI" id="CHEBI:43474"/>
        <dbReference type="ChEBI" id="CHEBI:58601"/>
        <dbReference type="EC" id="2.4.1.1"/>
    </reaction>
</comment>
<dbReference type="SUPFAM" id="SSF53756">
    <property type="entry name" value="UDP-Glycosyltransferase/glycogen phosphorylase"/>
    <property type="match status" value="1"/>
</dbReference>